<dbReference type="STRING" id="215637.A0A4P9ZNS2"/>
<dbReference type="GO" id="GO:0005774">
    <property type="term" value="C:vacuolar membrane"/>
    <property type="evidence" value="ECO:0007669"/>
    <property type="project" value="TreeGrafter"/>
</dbReference>
<keyword evidence="3" id="KW-1185">Reference proteome</keyword>
<dbReference type="AlphaFoldDB" id="A0A4P9ZNS2"/>
<dbReference type="PANTHER" id="PTHR12991:SF10">
    <property type="entry name" value="GATOR COMPLEX PROTEIN NPRL2"/>
    <property type="match status" value="1"/>
</dbReference>
<gene>
    <name evidence="2" type="ORF">BJ085DRAFT_14814</name>
</gene>
<dbReference type="GO" id="GO:0034198">
    <property type="term" value="P:cellular response to amino acid starvation"/>
    <property type="evidence" value="ECO:0007669"/>
    <property type="project" value="TreeGrafter"/>
</dbReference>
<comment type="similarity">
    <text evidence="1">Belongs to the NPR2 family.</text>
</comment>
<proteinExistence type="inferred from homology"/>
<evidence type="ECO:0000313" key="3">
    <source>
        <dbReference type="Proteomes" id="UP000268162"/>
    </source>
</evidence>
<organism evidence="2 3">
    <name type="scientific">Dimargaris cristalligena</name>
    <dbReference type="NCBI Taxonomy" id="215637"/>
    <lineage>
        <taxon>Eukaryota</taxon>
        <taxon>Fungi</taxon>
        <taxon>Fungi incertae sedis</taxon>
        <taxon>Zoopagomycota</taxon>
        <taxon>Kickxellomycotina</taxon>
        <taxon>Dimargaritomycetes</taxon>
        <taxon>Dimargaritales</taxon>
        <taxon>Dimargaritaceae</taxon>
        <taxon>Dimargaris</taxon>
    </lineage>
</organism>
<name>A0A4P9ZNS2_9FUNG</name>
<dbReference type="InterPro" id="IPR009348">
    <property type="entry name" value="NPR2-like"/>
</dbReference>
<evidence type="ECO:0000256" key="1">
    <source>
        <dbReference type="ARBA" id="ARBA00008433"/>
    </source>
</evidence>
<accession>A0A4P9ZNS2</accession>
<dbReference type="PANTHER" id="PTHR12991">
    <property type="entry name" value="NITROGEN PERMEASE REGULATOR 2/TUMOR SUPPRESSOR CANDIDATE 4"/>
    <property type="match status" value="1"/>
</dbReference>
<evidence type="ECO:0000313" key="2">
    <source>
        <dbReference type="EMBL" id="RKP34987.1"/>
    </source>
</evidence>
<dbReference type="GO" id="GO:0010508">
    <property type="term" value="P:positive regulation of autophagy"/>
    <property type="evidence" value="ECO:0007669"/>
    <property type="project" value="TreeGrafter"/>
</dbReference>
<dbReference type="GO" id="GO:1990130">
    <property type="term" value="C:GATOR1 complex"/>
    <property type="evidence" value="ECO:0007669"/>
    <property type="project" value="TreeGrafter"/>
</dbReference>
<dbReference type="Pfam" id="PF06218">
    <property type="entry name" value="NPR2"/>
    <property type="match status" value="1"/>
</dbReference>
<reference evidence="3" key="1">
    <citation type="journal article" date="2018" name="Nat. Microbiol.">
        <title>Leveraging single-cell genomics to expand the fungal tree of life.</title>
        <authorList>
            <person name="Ahrendt S.R."/>
            <person name="Quandt C.A."/>
            <person name="Ciobanu D."/>
            <person name="Clum A."/>
            <person name="Salamov A."/>
            <person name="Andreopoulos B."/>
            <person name="Cheng J.F."/>
            <person name="Woyke T."/>
            <person name="Pelin A."/>
            <person name="Henrissat B."/>
            <person name="Reynolds N.K."/>
            <person name="Benny G.L."/>
            <person name="Smith M.E."/>
            <person name="James T.Y."/>
            <person name="Grigoriev I.V."/>
        </authorList>
    </citation>
    <scope>NUCLEOTIDE SEQUENCE [LARGE SCALE GENOMIC DNA]</scope>
    <source>
        <strain evidence="3">RSA 468</strain>
    </source>
</reference>
<dbReference type="EMBL" id="ML002998">
    <property type="protein sequence ID" value="RKP34987.1"/>
    <property type="molecule type" value="Genomic_DNA"/>
</dbReference>
<dbReference type="Proteomes" id="UP000268162">
    <property type="component" value="Unassembled WGS sequence"/>
</dbReference>
<protein>
    <submittedName>
        <fullName evidence="2">Nitrogen permease regulator 2-domain-containing protein</fullName>
    </submittedName>
</protein>
<dbReference type="GO" id="GO:0005096">
    <property type="term" value="F:GTPase activator activity"/>
    <property type="evidence" value="ECO:0007669"/>
    <property type="project" value="TreeGrafter"/>
</dbReference>
<sequence>MEKPFFTGFPQILCIFYAEFDIDIGPVVRYEIPEGFGPSFSSASRSGLTLFDQAADFLIPQAELKRRFVTYYTEKYKILGYPVAISGPQYRRNELTFNCAFVFRRSDKTECFEPVIRKIAELVEHMEHGIEFLVSPHKKSRLPAILAQLYLDLNQFNESRVVYPPWFDLNLKLFPTLKNPPYIYDYEVPVLVSDLAKVINNMWDMTLVNVLERINGVFHLKKIAEQCNIDLELVRSCVQHLLYYECVVLADIFKFTNIYALTADVVDTIWKTVNQEEFVAFVALPEAKPPTFHDAIRLYFDLKPGLTVARWLEKSGIASANIDIRRFLIFGQVKKLIYRIHKYPVSLHPSACFPSNVSRLFNGRYHLDAICTQLNASEAEMEEYCGKDPNLHIIYK</sequence>
<dbReference type="GO" id="GO:1904262">
    <property type="term" value="P:negative regulation of TORC1 signaling"/>
    <property type="evidence" value="ECO:0007669"/>
    <property type="project" value="TreeGrafter"/>
</dbReference>